<comment type="catalytic activity">
    <reaction evidence="5">
        <text>cytidine + ATP = CMP + ADP + H(+)</text>
        <dbReference type="Rhea" id="RHEA:24674"/>
        <dbReference type="ChEBI" id="CHEBI:15378"/>
        <dbReference type="ChEBI" id="CHEBI:17562"/>
        <dbReference type="ChEBI" id="CHEBI:30616"/>
        <dbReference type="ChEBI" id="CHEBI:60377"/>
        <dbReference type="ChEBI" id="CHEBI:456216"/>
        <dbReference type="EC" id="2.7.1.48"/>
    </reaction>
</comment>
<dbReference type="OrthoDB" id="51389at2157"/>
<dbReference type="Pfam" id="PF00485">
    <property type="entry name" value="PRK"/>
    <property type="match status" value="1"/>
</dbReference>
<dbReference type="GO" id="GO:0044206">
    <property type="term" value="P:UMP salvage"/>
    <property type="evidence" value="ECO:0007669"/>
    <property type="project" value="UniProtKB-UniPathway"/>
</dbReference>
<dbReference type="Proteomes" id="UP000326865">
    <property type="component" value="Unassembled WGS sequence"/>
</dbReference>
<dbReference type="GO" id="GO:0044211">
    <property type="term" value="P:CTP salvage"/>
    <property type="evidence" value="ECO:0007669"/>
    <property type="project" value="UniProtKB-UniPathway"/>
</dbReference>
<evidence type="ECO:0000256" key="2">
    <source>
        <dbReference type="ARBA" id="ARBA00022679"/>
    </source>
</evidence>
<dbReference type="RefSeq" id="WP_152120715.1">
    <property type="nucleotide sequence ID" value="NZ_QJOW01000004.1"/>
</dbReference>
<evidence type="ECO:0000313" key="9">
    <source>
        <dbReference type="EMBL" id="KAB7518699.1"/>
    </source>
</evidence>
<dbReference type="GO" id="GO:0005524">
    <property type="term" value="F:ATP binding"/>
    <property type="evidence" value="ECO:0007669"/>
    <property type="project" value="UniProtKB-KW"/>
</dbReference>
<comment type="catalytic activity">
    <reaction evidence="5">
        <text>uridine + ATP = UMP + ADP + H(+)</text>
        <dbReference type="Rhea" id="RHEA:16825"/>
        <dbReference type="ChEBI" id="CHEBI:15378"/>
        <dbReference type="ChEBI" id="CHEBI:16704"/>
        <dbReference type="ChEBI" id="CHEBI:30616"/>
        <dbReference type="ChEBI" id="CHEBI:57865"/>
        <dbReference type="ChEBI" id="CHEBI:456216"/>
        <dbReference type="EC" id="2.7.1.48"/>
    </reaction>
</comment>
<dbReference type="CDD" id="cd02023">
    <property type="entry name" value="UMPK"/>
    <property type="match status" value="1"/>
</dbReference>
<comment type="similarity">
    <text evidence="5">Belongs to the uridine kinase family.</text>
</comment>
<evidence type="ECO:0000313" key="10">
    <source>
        <dbReference type="Proteomes" id="UP000326207"/>
    </source>
</evidence>
<reference evidence="10 11" key="1">
    <citation type="submission" date="2019-10" db="EMBL/GenBank/DDBJ databases">
        <title>Unraveling microbial dark matter from salterns through culturing: the case of the genus Halosegnis.</title>
        <authorList>
            <person name="Duran-Viseras A."/>
            <person name="Andrei A.-S."/>
            <person name="Vera-Gargallo B."/>
            <person name="Ghai R."/>
            <person name="Sanchez-Porro C."/>
            <person name="Ventosa A."/>
        </authorList>
    </citation>
    <scope>NUCLEOTIDE SEQUENCE [LARGE SCALE GENOMIC DNA]</scope>
    <source>
        <strain evidence="8 11">F17-44</strain>
        <strain evidence="7 12">F18-79</strain>
        <strain evidence="9 10">F19-13</strain>
    </source>
</reference>
<dbReference type="Gene3D" id="3.40.50.300">
    <property type="entry name" value="P-loop containing nucleotide triphosphate hydrolases"/>
    <property type="match status" value="1"/>
</dbReference>
<accession>A0A5N5U6X4</accession>
<keyword evidence="4 5" id="KW-0418">Kinase</keyword>
<dbReference type="EMBL" id="QJOW01000004">
    <property type="protein sequence ID" value="KAB7514386.1"/>
    <property type="molecule type" value="Genomic_DNA"/>
</dbReference>
<feature type="domain" description="Phosphoribulokinase/uridine kinase" evidence="6">
    <location>
        <begin position="7"/>
        <end position="186"/>
    </location>
</feature>
<keyword evidence="2 5" id="KW-0808">Transferase</keyword>
<dbReference type="InterPro" id="IPR006083">
    <property type="entry name" value="PRK/URK"/>
</dbReference>
<protein>
    <recommendedName>
        <fullName evidence="5">Uridine kinase</fullName>
        <ecNumber evidence="5">2.7.1.48</ecNumber>
    </recommendedName>
</protein>
<evidence type="ECO:0000256" key="4">
    <source>
        <dbReference type="ARBA" id="ARBA00022777"/>
    </source>
</evidence>
<proteinExistence type="inferred from homology"/>
<dbReference type="GO" id="GO:0005737">
    <property type="term" value="C:cytoplasm"/>
    <property type="evidence" value="ECO:0007669"/>
    <property type="project" value="UniProtKB-SubCell"/>
</dbReference>
<comment type="pathway">
    <text evidence="1 5">Pyrimidine metabolism; UMP biosynthesis via salvage pathway; UMP from uridine: step 1/1.</text>
</comment>
<comment type="caution">
    <text evidence="8">The sequence shown here is derived from an EMBL/GenBank/DDBJ whole genome shotgun (WGS) entry which is preliminary data.</text>
</comment>
<dbReference type="EMBL" id="QKKZ01000003">
    <property type="protein sequence ID" value="KAB7513989.1"/>
    <property type="molecule type" value="Genomic_DNA"/>
</dbReference>
<dbReference type="NCBIfam" id="NF004018">
    <property type="entry name" value="PRK05480.1"/>
    <property type="match status" value="1"/>
</dbReference>
<dbReference type="UniPathway" id="UPA00579">
    <property type="reaction ID" value="UER00640"/>
</dbReference>
<evidence type="ECO:0000313" key="12">
    <source>
        <dbReference type="Proteomes" id="UP000326865"/>
    </source>
</evidence>
<evidence type="ECO:0000256" key="5">
    <source>
        <dbReference type="RuleBase" id="RU003825"/>
    </source>
</evidence>
<name>A0A5N5U6X4_9EURY</name>
<dbReference type="PANTHER" id="PTHR10285">
    <property type="entry name" value="URIDINE KINASE"/>
    <property type="match status" value="1"/>
</dbReference>
<dbReference type="EMBL" id="QMDY01000003">
    <property type="protein sequence ID" value="KAB7518699.1"/>
    <property type="molecule type" value="Genomic_DNA"/>
</dbReference>
<keyword evidence="3 5" id="KW-0547">Nucleotide-binding</keyword>
<dbReference type="PRINTS" id="PR00988">
    <property type="entry name" value="URIDINKINASE"/>
</dbReference>
<accession>A0A5N5UIW4</accession>
<keyword evidence="5" id="KW-0963">Cytoplasm</keyword>
<dbReference type="Proteomes" id="UP000326302">
    <property type="component" value="Unassembled WGS sequence"/>
</dbReference>
<evidence type="ECO:0000259" key="6">
    <source>
        <dbReference type="Pfam" id="PF00485"/>
    </source>
</evidence>
<comment type="subcellular location">
    <subcellularLocation>
        <location evidence="5">Cytoplasm</location>
    </subcellularLocation>
</comment>
<dbReference type="UniPathway" id="UPA00574">
    <property type="reaction ID" value="UER00637"/>
</dbReference>
<accession>A0A5N5U693</accession>
<evidence type="ECO:0000313" key="7">
    <source>
        <dbReference type="EMBL" id="KAB7513989.1"/>
    </source>
</evidence>
<dbReference type="InterPro" id="IPR000764">
    <property type="entry name" value="Uridine_kinase-like"/>
</dbReference>
<evidence type="ECO:0000313" key="8">
    <source>
        <dbReference type="EMBL" id="KAB7514386.1"/>
    </source>
</evidence>
<sequence length="209" mass="23437">MPVPSLVIGIAGGTGAGKTTIAHEITSGVDSVTLVPLDNYYADRSDTPMTEREQINYDHPDAFDWKLLREHLLALCEGRTIEMPEYDFSIHNRTDETTTVDPGDVVMVEGILTLHDEQVCELLDINLYVETDADVRIIRRIRRDVIERGRELDGVISQYLSTVKPMHEQFVEPIKKEADLIIPEGANDTAVGLLREQVHGVVDGDERPF</sequence>
<dbReference type="Proteomes" id="UP000326207">
    <property type="component" value="Unassembled WGS sequence"/>
</dbReference>
<comment type="pathway">
    <text evidence="5">Pyrimidine metabolism; CTP biosynthesis via salvage pathway; CTP from cytidine: step 1/3.</text>
</comment>
<keyword evidence="12" id="KW-1185">Reference proteome</keyword>
<evidence type="ECO:0000256" key="3">
    <source>
        <dbReference type="ARBA" id="ARBA00022741"/>
    </source>
</evidence>
<dbReference type="GO" id="GO:0004849">
    <property type="term" value="F:uridine kinase activity"/>
    <property type="evidence" value="ECO:0007669"/>
    <property type="project" value="UniProtKB-EC"/>
</dbReference>
<dbReference type="NCBIfam" id="TIGR00235">
    <property type="entry name" value="udk"/>
    <property type="match status" value="1"/>
</dbReference>
<gene>
    <name evidence="7" type="ORF">DM867_09395</name>
    <name evidence="8" type="ORF">DMP03_11030</name>
    <name evidence="9" type="ORF">DP108_05880</name>
</gene>
<keyword evidence="5" id="KW-0067">ATP-binding</keyword>
<dbReference type="SUPFAM" id="SSF52540">
    <property type="entry name" value="P-loop containing nucleoside triphosphate hydrolases"/>
    <property type="match status" value="1"/>
</dbReference>
<evidence type="ECO:0000313" key="11">
    <source>
        <dbReference type="Proteomes" id="UP000326302"/>
    </source>
</evidence>
<dbReference type="InterPro" id="IPR027417">
    <property type="entry name" value="P-loop_NTPase"/>
</dbReference>
<dbReference type="EC" id="2.7.1.48" evidence="5"/>
<evidence type="ECO:0000256" key="1">
    <source>
        <dbReference type="ARBA" id="ARBA00004690"/>
    </source>
</evidence>
<organism evidence="8 11">
    <name type="scientific">Halosegnis rubeus</name>
    <dbReference type="NCBI Taxonomy" id="2212850"/>
    <lineage>
        <taxon>Archaea</taxon>
        <taxon>Methanobacteriati</taxon>
        <taxon>Methanobacteriota</taxon>
        <taxon>Stenosarchaea group</taxon>
        <taxon>Halobacteria</taxon>
        <taxon>Halobacteriales</taxon>
        <taxon>Natronomonadaceae</taxon>
        <taxon>Halosegnis</taxon>
    </lineage>
</organism>
<dbReference type="AlphaFoldDB" id="A0A5N5U6X4"/>